<dbReference type="PANTHER" id="PTHR10073:SF12">
    <property type="entry name" value="DNA MISMATCH REPAIR PROTEIN MLH1"/>
    <property type="match status" value="1"/>
</dbReference>
<dbReference type="SMART" id="SM00853">
    <property type="entry name" value="MutL_C"/>
    <property type="match status" value="1"/>
</dbReference>
<dbReference type="CDD" id="cd16926">
    <property type="entry name" value="HATPase_MutL-MLH-PMS-like"/>
    <property type="match status" value="1"/>
</dbReference>
<dbReference type="NCBIfam" id="TIGR00585">
    <property type="entry name" value="mutl"/>
    <property type="match status" value="1"/>
</dbReference>
<dbReference type="Pfam" id="PF13589">
    <property type="entry name" value="HATPase_c_3"/>
    <property type="match status" value="1"/>
</dbReference>
<protein>
    <recommendedName>
        <fullName evidence="2">DNA mismatch repair protein MutL</fullName>
    </recommendedName>
</protein>
<sequence>MGKYINILDDLTINKIAAGEVVERPSSVVKELLENAIDSGATQVVVDITDGGKKCIKISDNGSGILSSEVEKCFLRHATSKIKEIDDLYDLYSLGFRGEALASISAVSNIEMITKTKEEVIGTKIVLSGSKIIKKEPIGTKDGTTITVKDLFFNTPVRAKFLKSTHAETINISDLINKLAIGNPGVRIKYINNKKLMLNTPGDNKLINVIRSIYGKEITDNLIEIDYEDEKIKIYGYIGNNNIYRSNKNLQHVYINKRYVRSKVILDAINESYKSIIPINKFGVCFLNITINPSEIDVNIHPTKLEVKFQDEKDVYIKIRDIVKNKLLNISLIGKYTSYTHTNENYLQNKINVLENDKNHVEGSKTLDEKNSVLNQDYTKHDYTKESESTQVLDLKEEKEEYNVNEREDLSSFKSFKEALDDLNNIEENSKTKSHVDDYKQHTSVDNYDNFQNEEESEYYRNMGYSDNKVQNYDKNTDLDAKLEEISTQATFTELEDETLDKILDNSQDTRFRASDFKVIGTVLNTYIVLEKGTSMYLLDQHAAHEKVLYEEYMTKFKNQNIDMQMLLDPIVIELSSVDMLDVEKNLNLFMKFGFEIEIFGDNHIMVRGVPNIFGTAQSEKFIFQIIDNIGDLESSYDLKMDKIASMSCRAAIKANDKIHFDEINSLLSKMEKCENPYTCPHGRPSMVEISKKEIEKMFKRIM</sequence>
<dbReference type="InterPro" id="IPR014790">
    <property type="entry name" value="MutL_C"/>
</dbReference>
<evidence type="ECO:0000259" key="4">
    <source>
        <dbReference type="SMART" id="SM01340"/>
    </source>
</evidence>
<dbReference type="InterPro" id="IPR002099">
    <property type="entry name" value="MutL/Mlh/PMS"/>
</dbReference>
<dbReference type="SMART" id="SM01340">
    <property type="entry name" value="DNA_mis_repair"/>
    <property type="match status" value="1"/>
</dbReference>
<dbReference type="EMBL" id="JAHLOQ010000017">
    <property type="protein sequence ID" value="MBU5336281.1"/>
    <property type="molecule type" value="Genomic_DNA"/>
</dbReference>
<reference evidence="5 6" key="1">
    <citation type="submission" date="2021-06" db="EMBL/GenBank/DDBJ databases">
        <authorList>
            <person name="Sun Q."/>
            <person name="Li D."/>
        </authorList>
    </citation>
    <scope>NUCLEOTIDE SEQUENCE [LARGE SCALE GENOMIC DNA]</scope>
    <source>
        <strain evidence="5 6">N19</strain>
    </source>
</reference>
<dbReference type="Pfam" id="PF08676">
    <property type="entry name" value="MutL_C"/>
    <property type="match status" value="1"/>
</dbReference>
<keyword evidence="1 2" id="KW-0234">DNA repair</keyword>
<accession>A0ABS6DWQ9</accession>
<dbReference type="InterPro" id="IPR013507">
    <property type="entry name" value="DNA_mismatch_S5_2-like"/>
</dbReference>
<dbReference type="RefSeq" id="WP_216569407.1">
    <property type="nucleotide sequence ID" value="NZ_JAHLOQ010000017.1"/>
</dbReference>
<dbReference type="PANTHER" id="PTHR10073">
    <property type="entry name" value="DNA MISMATCH REPAIR PROTEIN MLH, PMS, MUTL"/>
    <property type="match status" value="1"/>
</dbReference>
<feature type="domain" description="DNA mismatch repair protein S5" evidence="4">
    <location>
        <begin position="210"/>
        <end position="328"/>
    </location>
</feature>
<feature type="domain" description="MutL C-terminal dimerisation" evidence="3">
    <location>
        <begin position="519"/>
        <end position="659"/>
    </location>
</feature>
<dbReference type="CDD" id="cd00782">
    <property type="entry name" value="MutL_Trans"/>
    <property type="match status" value="1"/>
</dbReference>
<keyword evidence="5" id="KW-0255">Endonuclease</keyword>
<organism evidence="5 6">
    <name type="scientific">Intestinibacter bartlettii</name>
    <dbReference type="NCBI Taxonomy" id="261299"/>
    <lineage>
        <taxon>Bacteria</taxon>
        <taxon>Bacillati</taxon>
        <taxon>Bacillota</taxon>
        <taxon>Clostridia</taxon>
        <taxon>Peptostreptococcales</taxon>
        <taxon>Peptostreptococcaceae</taxon>
        <taxon>Intestinibacter</taxon>
    </lineage>
</organism>
<evidence type="ECO:0000259" key="3">
    <source>
        <dbReference type="SMART" id="SM00853"/>
    </source>
</evidence>
<proteinExistence type="inferred from homology"/>
<keyword evidence="2" id="KW-0227">DNA damage</keyword>
<evidence type="ECO:0000313" key="6">
    <source>
        <dbReference type="Proteomes" id="UP001196301"/>
    </source>
</evidence>
<dbReference type="PROSITE" id="PS00058">
    <property type="entry name" value="DNA_MISMATCH_REPAIR_1"/>
    <property type="match status" value="1"/>
</dbReference>
<gene>
    <name evidence="2 5" type="primary">mutL</name>
    <name evidence="5" type="ORF">KQI20_07495</name>
</gene>
<evidence type="ECO:0000256" key="2">
    <source>
        <dbReference type="HAMAP-Rule" id="MF_00149"/>
    </source>
</evidence>
<dbReference type="InterPro" id="IPR038973">
    <property type="entry name" value="MutL/Mlh/Pms-like"/>
</dbReference>
<dbReference type="GO" id="GO:0004519">
    <property type="term" value="F:endonuclease activity"/>
    <property type="evidence" value="ECO:0007669"/>
    <property type="project" value="UniProtKB-KW"/>
</dbReference>
<dbReference type="Proteomes" id="UP001196301">
    <property type="component" value="Unassembled WGS sequence"/>
</dbReference>
<comment type="caution">
    <text evidence="5">The sequence shown here is derived from an EMBL/GenBank/DDBJ whole genome shotgun (WGS) entry which is preliminary data.</text>
</comment>
<comment type="function">
    <text evidence="2">This protein is involved in the repair of mismatches in DNA. It is required for dam-dependent methyl-directed DNA mismatch repair. May act as a 'molecular matchmaker', a protein that promotes the formation of a stable complex between two or more DNA-binding proteins in an ATP-dependent manner without itself being part of a final effector complex.</text>
</comment>
<dbReference type="InterPro" id="IPR020667">
    <property type="entry name" value="DNA_mismatch_repair_MutL"/>
</dbReference>
<keyword evidence="6" id="KW-1185">Reference proteome</keyword>
<dbReference type="HAMAP" id="MF_00149">
    <property type="entry name" value="DNA_mis_repair"/>
    <property type="match status" value="1"/>
</dbReference>
<name>A0ABS6DWQ9_9FIRM</name>
<evidence type="ECO:0000313" key="5">
    <source>
        <dbReference type="EMBL" id="MBU5336281.1"/>
    </source>
</evidence>
<dbReference type="InterPro" id="IPR014762">
    <property type="entry name" value="DNA_mismatch_repair_CS"/>
</dbReference>
<dbReference type="Pfam" id="PF01119">
    <property type="entry name" value="DNA_mis_repair"/>
    <property type="match status" value="1"/>
</dbReference>
<keyword evidence="5" id="KW-0540">Nuclease</keyword>
<keyword evidence="5" id="KW-0378">Hydrolase</keyword>
<evidence type="ECO:0000256" key="1">
    <source>
        <dbReference type="ARBA" id="ARBA00023204"/>
    </source>
</evidence>
<comment type="similarity">
    <text evidence="2">Belongs to the DNA mismatch repair MutL/HexB family.</text>
</comment>